<evidence type="ECO:0000313" key="6">
    <source>
        <dbReference type="Proteomes" id="UP000076096"/>
    </source>
</evidence>
<evidence type="ECO:0000256" key="1">
    <source>
        <dbReference type="ARBA" id="ARBA00023015"/>
    </source>
</evidence>
<feature type="compositionally biased region" description="Gly residues" evidence="3">
    <location>
        <begin position="17"/>
        <end position="26"/>
    </location>
</feature>
<feature type="domain" description="ANTAR" evidence="4">
    <location>
        <begin position="199"/>
        <end position="254"/>
    </location>
</feature>
<dbReference type="Gene3D" id="3.30.450.40">
    <property type="match status" value="1"/>
</dbReference>
<dbReference type="InterPro" id="IPR036388">
    <property type="entry name" value="WH-like_DNA-bd_sf"/>
</dbReference>
<evidence type="ECO:0000256" key="3">
    <source>
        <dbReference type="SAM" id="MobiDB-lite"/>
    </source>
</evidence>
<dbReference type="Pfam" id="PF03861">
    <property type="entry name" value="ANTAR"/>
    <property type="match status" value="1"/>
</dbReference>
<protein>
    <submittedName>
        <fullName evidence="5">Diguanylate cyclase</fullName>
    </submittedName>
</protein>
<gene>
    <name evidence="5" type="ORF">A4E84_20985</name>
</gene>
<dbReference type="Proteomes" id="UP000076096">
    <property type="component" value="Chromosome"/>
</dbReference>
<dbReference type="EMBL" id="CP015098">
    <property type="protein sequence ID" value="AMW11755.1"/>
    <property type="molecule type" value="Genomic_DNA"/>
</dbReference>
<dbReference type="InterPro" id="IPR005561">
    <property type="entry name" value="ANTAR"/>
</dbReference>
<evidence type="ECO:0000313" key="5">
    <source>
        <dbReference type="EMBL" id="AMW11755.1"/>
    </source>
</evidence>
<dbReference type="SMART" id="SM01012">
    <property type="entry name" value="ANTAR"/>
    <property type="match status" value="1"/>
</dbReference>
<evidence type="ECO:0000259" key="4">
    <source>
        <dbReference type="SMART" id="SM01012"/>
    </source>
</evidence>
<dbReference type="Pfam" id="PF13185">
    <property type="entry name" value="GAF_2"/>
    <property type="match status" value="1"/>
</dbReference>
<dbReference type="KEGG" id="stsi:A4E84_20985"/>
<dbReference type="InterPro" id="IPR012074">
    <property type="entry name" value="GAF_ANTAR"/>
</dbReference>
<keyword evidence="1" id="KW-0805">Transcription regulation</keyword>
<accession>A0A143C421</accession>
<dbReference type="SUPFAM" id="SSF55781">
    <property type="entry name" value="GAF domain-like"/>
    <property type="match status" value="1"/>
</dbReference>
<reference evidence="6" key="1">
    <citation type="submission" date="2016-04" db="EMBL/GenBank/DDBJ databases">
        <authorList>
            <person name="Zhang B."/>
        </authorList>
    </citation>
    <scope>NUCLEOTIDE SEQUENCE [LARGE SCALE GENOMIC DNA]</scope>
    <source>
        <strain evidence="6">S10</strain>
    </source>
</reference>
<dbReference type="InterPro" id="IPR003018">
    <property type="entry name" value="GAF"/>
</dbReference>
<dbReference type="RefSeq" id="WP_062928064.1">
    <property type="nucleotide sequence ID" value="NZ_CP015098.1"/>
</dbReference>
<proteinExistence type="predicted"/>
<dbReference type="STRING" id="1783515.A4E84_20985"/>
<dbReference type="PIRSF" id="PIRSF036625">
    <property type="entry name" value="GAF_ANTAR"/>
    <property type="match status" value="1"/>
</dbReference>
<name>A0A143C421_9ACTN</name>
<feature type="region of interest" description="Disordered" evidence="3">
    <location>
        <begin position="1"/>
        <end position="33"/>
    </location>
</feature>
<keyword evidence="2" id="KW-0804">Transcription</keyword>
<dbReference type="GO" id="GO:0003723">
    <property type="term" value="F:RNA binding"/>
    <property type="evidence" value="ECO:0007669"/>
    <property type="project" value="InterPro"/>
</dbReference>
<evidence type="ECO:0000256" key="2">
    <source>
        <dbReference type="ARBA" id="ARBA00023163"/>
    </source>
</evidence>
<keyword evidence="6" id="KW-1185">Reference proteome</keyword>
<dbReference type="Gene3D" id="1.10.10.10">
    <property type="entry name" value="Winged helix-like DNA-binding domain superfamily/Winged helix DNA-binding domain"/>
    <property type="match status" value="1"/>
</dbReference>
<organism evidence="5 6">
    <name type="scientific">Streptomyces qaidamensis</name>
    <dbReference type="NCBI Taxonomy" id="1783515"/>
    <lineage>
        <taxon>Bacteria</taxon>
        <taxon>Bacillati</taxon>
        <taxon>Actinomycetota</taxon>
        <taxon>Actinomycetes</taxon>
        <taxon>Kitasatosporales</taxon>
        <taxon>Streptomycetaceae</taxon>
        <taxon>Streptomyces</taxon>
        <taxon>Streptomyces aurantiacus group</taxon>
    </lineage>
</organism>
<sequence>MVVRPRDDPGGAPDGDPGPGRTGGGDPDPDGARAADVIARGVRGAEPGEVPGRLCEVAVELLPVTGASVSLRSEGMPVQLSASSPQAAHLAQIQATLGDGPCQSALEDGAPVLACDLTSGRDAGRWPVFAQQATEAGVRAVYAVPLGSGTVCVGTLDLYRDRPGGLTEGQLHVARIVAGVMTVALMALPRGDEPETPDGEDWLSGLATDHDEVYRAVGMIMAQLGMGADDALARLRADAFAHGRTALDVARDVIAHRTRFDRS</sequence>
<dbReference type="InterPro" id="IPR029016">
    <property type="entry name" value="GAF-like_dom_sf"/>
</dbReference>
<dbReference type="AlphaFoldDB" id="A0A143C421"/>